<evidence type="ECO:0000259" key="6">
    <source>
        <dbReference type="PROSITE" id="PS50977"/>
    </source>
</evidence>
<comment type="caution">
    <text evidence="7">The sequence shown here is derived from an EMBL/GenBank/DDBJ whole genome shotgun (WGS) entry which is preliminary data.</text>
</comment>
<protein>
    <submittedName>
        <fullName evidence="7">TetR family transcriptional regulator</fullName>
    </submittedName>
</protein>
<dbReference type="PANTHER" id="PTHR30055">
    <property type="entry name" value="HTH-TYPE TRANSCRIPTIONAL REGULATOR RUTR"/>
    <property type="match status" value="1"/>
</dbReference>
<dbReference type="NCBIfam" id="NF038211">
    <property type="entry name" value="MFT_alt_reg"/>
    <property type="match status" value="1"/>
</dbReference>
<evidence type="ECO:0000256" key="1">
    <source>
        <dbReference type="ARBA" id="ARBA00023015"/>
    </source>
</evidence>
<name>A0A7X6L0X4_9NOCA</name>
<proteinExistence type="predicted"/>
<dbReference type="PROSITE" id="PS50977">
    <property type="entry name" value="HTH_TETR_2"/>
    <property type="match status" value="1"/>
</dbReference>
<dbReference type="GO" id="GO:0000976">
    <property type="term" value="F:transcription cis-regulatory region binding"/>
    <property type="evidence" value="ECO:0007669"/>
    <property type="project" value="TreeGrafter"/>
</dbReference>
<reference evidence="7 8" key="1">
    <citation type="submission" date="2020-04" db="EMBL/GenBank/DDBJ databases">
        <title>MicrobeNet Type strains.</title>
        <authorList>
            <person name="Nicholson A.C."/>
        </authorList>
    </citation>
    <scope>NUCLEOTIDE SEQUENCE [LARGE SCALE GENOMIC DNA]</scope>
    <source>
        <strain evidence="7 8">DSM 44956</strain>
    </source>
</reference>
<gene>
    <name evidence="7" type="ORF">HGB38_05380</name>
</gene>
<dbReference type="Proteomes" id="UP000540698">
    <property type="component" value="Unassembled WGS sequence"/>
</dbReference>
<evidence type="ECO:0000313" key="7">
    <source>
        <dbReference type="EMBL" id="NKY25667.1"/>
    </source>
</evidence>
<dbReference type="Pfam" id="PF02909">
    <property type="entry name" value="TetR_C_1"/>
    <property type="match status" value="1"/>
</dbReference>
<dbReference type="GO" id="GO:0003700">
    <property type="term" value="F:DNA-binding transcription factor activity"/>
    <property type="evidence" value="ECO:0007669"/>
    <property type="project" value="TreeGrafter"/>
</dbReference>
<feature type="domain" description="HTH tetR-type" evidence="6">
    <location>
        <begin position="59"/>
        <end position="119"/>
    </location>
</feature>
<keyword evidence="1" id="KW-0805">Transcription regulation</keyword>
<sequence length="257" mass="27880">MASSGTECDGQHKPAAVEVAWESDECRRTGAAAHSGVSIGPGGGSLRNHGGPASTTSRTLSESEIVEAALRVVREDGVEKLSMRRLSRELGVSPMAPYYYVADKRELLDLVASAALTGLRTPPAESGSWQHRLRDLVDQIDEKLRKHPGLGDILIEQMLGKQLDLIAAIMDILDDAGFGDRNILAAYATIHTYLFGRSRVNPRDRSAPADVTLPPVVERATRHIGDLRGRYSYDFGMEVLIAGLEAQLVRQAAPDVR</sequence>
<dbReference type="GO" id="GO:0045892">
    <property type="term" value="P:negative regulation of DNA-templated transcription"/>
    <property type="evidence" value="ECO:0007669"/>
    <property type="project" value="InterPro"/>
</dbReference>
<organism evidence="7 8">
    <name type="scientific">Nocardia gamkensis</name>
    <dbReference type="NCBI Taxonomy" id="352869"/>
    <lineage>
        <taxon>Bacteria</taxon>
        <taxon>Bacillati</taxon>
        <taxon>Actinomycetota</taxon>
        <taxon>Actinomycetes</taxon>
        <taxon>Mycobacteriales</taxon>
        <taxon>Nocardiaceae</taxon>
        <taxon>Nocardia</taxon>
    </lineage>
</organism>
<evidence type="ECO:0000256" key="2">
    <source>
        <dbReference type="ARBA" id="ARBA00023125"/>
    </source>
</evidence>
<evidence type="ECO:0000256" key="3">
    <source>
        <dbReference type="ARBA" id="ARBA00023163"/>
    </source>
</evidence>
<dbReference type="EMBL" id="JAAXOS010000002">
    <property type="protein sequence ID" value="NKY25667.1"/>
    <property type="molecule type" value="Genomic_DNA"/>
</dbReference>
<dbReference type="InterPro" id="IPR004111">
    <property type="entry name" value="Repressor_TetR_C"/>
</dbReference>
<keyword evidence="2 4" id="KW-0238">DNA-binding</keyword>
<evidence type="ECO:0000256" key="4">
    <source>
        <dbReference type="PROSITE-ProRule" id="PRU00335"/>
    </source>
</evidence>
<keyword evidence="8" id="KW-1185">Reference proteome</keyword>
<dbReference type="InterPro" id="IPR001647">
    <property type="entry name" value="HTH_TetR"/>
</dbReference>
<evidence type="ECO:0000256" key="5">
    <source>
        <dbReference type="SAM" id="MobiDB-lite"/>
    </source>
</evidence>
<evidence type="ECO:0000313" key="8">
    <source>
        <dbReference type="Proteomes" id="UP000540698"/>
    </source>
</evidence>
<dbReference type="AlphaFoldDB" id="A0A7X6L0X4"/>
<dbReference type="InterPro" id="IPR050109">
    <property type="entry name" value="HTH-type_TetR-like_transc_reg"/>
</dbReference>
<keyword evidence="3" id="KW-0804">Transcription</keyword>
<dbReference type="InterPro" id="IPR009057">
    <property type="entry name" value="Homeodomain-like_sf"/>
</dbReference>
<dbReference type="SUPFAM" id="SSF48498">
    <property type="entry name" value="Tetracyclin repressor-like, C-terminal domain"/>
    <property type="match status" value="1"/>
</dbReference>
<feature type="DNA-binding region" description="H-T-H motif" evidence="4">
    <location>
        <begin position="82"/>
        <end position="101"/>
    </location>
</feature>
<accession>A0A7X6L0X4</accession>
<dbReference type="InterPro" id="IPR036271">
    <property type="entry name" value="Tet_transcr_reg_TetR-rel_C_sf"/>
</dbReference>
<dbReference type="SUPFAM" id="SSF46689">
    <property type="entry name" value="Homeodomain-like"/>
    <property type="match status" value="1"/>
</dbReference>
<dbReference type="PANTHER" id="PTHR30055:SF151">
    <property type="entry name" value="TRANSCRIPTIONAL REGULATORY PROTEIN"/>
    <property type="match status" value="1"/>
</dbReference>
<feature type="region of interest" description="Disordered" evidence="5">
    <location>
        <begin position="32"/>
        <end position="60"/>
    </location>
</feature>
<dbReference type="Gene3D" id="1.10.357.10">
    <property type="entry name" value="Tetracycline Repressor, domain 2"/>
    <property type="match status" value="1"/>
</dbReference>
<dbReference type="Pfam" id="PF00440">
    <property type="entry name" value="TetR_N"/>
    <property type="match status" value="1"/>
</dbReference>